<dbReference type="PANTHER" id="PTHR43877:SF2">
    <property type="entry name" value="AMINOALKYLPHOSPHONATE N-ACETYLTRANSFERASE-RELATED"/>
    <property type="match status" value="1"/>
</dbReference>
<dbReference type="InterPro" id="IPR050832">
    <property type="entry name" value="Bact_Acetyltransf"/>
</dbReference>
<evidence type="ECO:0000313" key="4">
    <source>
        <dbReference type="EMBL" id="MBB4738995.1"/>
    </source>
</evidence>
<dbReference type="GO" id="GO:0005840">
    <property type="term" value="C:ribosome"/>
    <property type="evidence" value="ECO:0007669"/>
    <property type="project" value="UniProtKB-KW"/>
</dbReference>
<keyword evidence="4" id="KW-0687">Ribonucleoprotein</keyword>
<dbReference type="RefSeq" id="WP_185039592.1">
    <property type="nucleotide sequence ID" value="NZ_BAABFG010000005.1"/>
</dbReference>
<dbReference type="Proteomes" id="UP000546162">
    <property type="component" value="Unassembled WGS sequence"/>
</dbReference>
<dbReference type="GO" id="GO:0016747">
    <property type="term" value="F:acyltransferase activity, transferring groups other than amino-acyl groups"/>
    <property type="evidence" value="ECO:0007669"/>
    <property type="project" value="InterPro"/>
</dbReference>
<organism evidence="4 5">
    <name type="scientific">Actinoplanes octamycinicus</name>
    <dbReference type="NCBI Taxonomy" id="135948"/>
    <lineage>
        <taxon>Bacteria</taxon>
        <taxon>Bacillati</taxon>
        <taxon>Actinomycetota</taxon>
        <taxon>Actinomycetes</taxon>
        <taxon>Micromonosporales</taxon>
        <taxon>Micromonosporaceae</taxon>
        <taxon>Actinoplanes</taxon>
    </lineage>
</organism>
<dbReference type="InterPro" id="IPR000182">
    <property type="entry name" value="GNAT_dom"/>
</dbReference>
<evidence type="ECO:0000256" key="1">
    <source>
        <dbReference type="ARBA" id="ARBA00022679"/>
    </source>
</evidence>
<name>A0A7W7GVB2_9ACTN</name>
<dbReference type="SUPFAM" id="SSF55729">
    <property type="entry name" value="Acyl-CoA N-acyltransferases (Nat)"/>
    <property type="match status" value="1"/>
</dbReference>
<keyword evidence="5" id="KW-1185">Reference proteome</keyword>
<dbReference type="Gene3D" id="3.40.630.30">
    <property type="match status" value="1"/>
</dbReference>
<comment type="caution">
    <text evidence="4">The sequence shown here is derived from an EMBL/GenBank/DDBJ whole genome shotgun (WGS) entry which is preliminary data.</text>
</comment>
<dbReference type="EMBL" id="JACHNB010000001">
    <property type="protein sequence ID" value="MBB4738995.1"/>
    <property type="molecule type" value="Genomic_DNA"/>
</dbReference>
<dbReference type="PROSITE" id="PS51186">
    <property type="entry name" value="GNAT"/>
    <property type="match status" value="1"/>
</dbReference>
<sequence length="161" mass="17344">MSVTIEPAHPGDPDFVQLVRLFDDYRAHYGETPEPARTAGWLSERLRSGELRAFLAFPAAPTPSAACGFVTTAVLPASLRLATFWMIRDLFVSPGQRRGGTARALLDHVVTEARAAGALRVSLQTEPDNTPALSLYKSAGFHPVDGLTNLSLPLPTPPHTT</sequence>
<dbReference type="AlphaFoldDB" id="A0A7W7GVB2"/>
<evidence type="ECO:0000313" key="5">
    <source>
        <dbReference type="Proteomes" id="UP000546162"/>
    </source>
</evidence>
<protein>
    <submittedName>
        <fullName evidence="4">Ribosomal protein S18 acetylase RimI-like enzyme</fullName>
    </submittedName>
</protein>
<accession>A0A7W7GVB2</accession>
<proteinExistence type="predicted"/>
<feature type="domain" description="N-acetyltransferase" evidence="3">
    <location>
        <begin position="3"/>
        <end position="161"/>
    </location>
</feature>
<keyword evidence="1" id="KW-0808">Transferase</keyword>
<dbReference type="Pfam" id="PF00583">
    <property type="entry name" value="Acetyltransf_1"/>
    <property type="match status" value="1"/>
</dbReference>
<gene>
    <name evidence="4" type="ORF">BJY16_002454</name>
</gene>
<dbReference type="CDD" id="cd04301">
    <property type="entry name" value="NAT_SF"/>
    <property type="match status" value="1"/>
</dbReference>
<dbReference type="PANTHER" id="PTHR43877">
    <property type="entry name" value="AMINOALKYLPHOSPHONATE N-ACETYLTRANSFERASE-RELATED-RELATED"/>
    <property type="match status" value="1"/>
</dbReference>
<keyword evidence="4" id="KW-0689">Ribosomal protein</keyword>
<dbReference type="InterPro" id="IPR016181">
    <property type="entry name" value="Acyl_CoA_acyltransferase"/>
</dbReference>
<reference evidence="4 5" key="1">
    <citation type="submission" date="2020-08" db="EMBL/GenBank/DDBJ databases">
        <title>Sequencing the genomes of 1000 actinobacteria strains.</title>
        <authorList>
            <person name="Klenk H.-P."/>
        </authorList>
    </citation>
    <scope>NUCLEOTIDE SEQUENCE [LARGE SCALE GENOMIC DNA]</scope>
    <source>
        <strain evidence="4 5">DSM 45809</strain>
    </source>
</reference>
<evidence type="ECO:0000256" key="2">
    <source>
        <dbReference type="ARBA" id="ARBA00023315"/>
    </source>
</evidence>
<evidence type="ECO:0000259" key="3">
    <source>
        <dbReference type="PROSITE" id="PS51186"/>
    </source>
</evidence>
<keyword evidence="2" id="KW-0012">Acyltransferase</keyword>